<evidence type="ECO:0000256" key="9">
    <source>
        <dbReference type="SAM" id="Phobius"/>
    </source>
</evidence>
<keyword evidence="4" id="KW-0256">Endoplasmic reticulum</keyword>
<comment type="subcellular location">
    <subcellularLocation>
        <location evidence="1">Endoplasmic reticulum membrane</location>
        <topology evidence="1">Single-pass type II membrane protein</topology>
    </subcellularLocation>
</comment>
<evidence type="ECO:0000256" key="1">
    <source>
        <dbReference type="ARBA" id="ARBA00004648"/>
    </source>
</evidence>
<evidence type="ECO:0000313" key="12">
    <source>
        <dbReference type="Proteomes" id="UP000759131"/>
    </source>
</evidence>
<keyword evidence="6 9" id="KW-1133">Transmembrane helix</keyword>
<dbReference type="GO" id="GO:0032933">
    <property type="term" value="P:SREBP signaling pathway"/>
    <property type="evidence" value="ECO:0007669"/>
    <property type="project" value="TreeGrafter"/>
</dbReference>
<dbReference type="PANTHER" id="PTHR15351">
    <property type="entry name" value="ERLIN (ER LIPID RAFT ASSOCIATED PROTEIN) HOMOLOG"/>
    <property type="match status" value="1"/>
</dbReference>
<dbReference type="PANTHER" id="PTHR15351:SF3">
    <property type="entry name" value="ERLIN"/>
    <property type="match status" value="1"/>
</dbReference>
<evidence type="ECO:0000256" key="7">
    <source>
        <dbReference type="ARBA" id="ARBA00023136"/>
    </source>
</evidence>
<feature type="non-terminal residue" evidence="11">
    <location>
        <position position="103"/>
    </location>
</feature>
<keyword evidence="5" id="KW-0735">Signal-anchor</keyword>
<evidence type="ECO:0000256" key="6">
    <source>
        <dbReference type="ARBA" id="ARBA00022989"/>
    </source>
</evidence>
<dbReference type="InterPro" id="IPR033294">
    <property type="entry name" value="Erlin1/2"/>
</dbReference>
<evidence type="ECO:0000259" key="10">
    <source>
        <dbReference type="Pfam" id="PF01145"/>
    </source>
</evidence>
<dbReference type="EMBL" id="OC877469">
    <property type="protein sequence ID" value="CAD7640045.1"/>
    <property type="molecule type" value="Genomic_DNA"/>
</dbReference>
<evidence type="ECO:0000256" key="5">
    <source>
        <dbReference type="ARBA" id="ARBA00022968"/>
    </source>
</evidence>
<keyword evidence="3 9" id="KW-0812">Transmembrane</keyword>
<keyword evidence="12" id="KW-1185">Reference proteome</keyword>
<dbReference type="AlphaFoldDB" id="A0A7R9QBS6"/>
<dbReference type="InterPro" id="IPR001107">
    <property type="entry name" value="Band_7"/>
</dbReference>
<feature type="domain" description="Band 7" evidence="10">
    <location>
        <begin position="28"/>
        <end position="97"/>
    </location>
</feature>
<keyword evidence="7 9" id="KW-0472">Membrane</keyword>
<evidence type="ECO:0000256" key="3">
    <source>
        <dbReference type="ARBA" id="ARBA00022692"/>
    </source>
</evidence>
<gene>
    <name evidence="11" type="ORF">OSB1V03_LOCUS18024</name>
</gene>
<sequence>MPLESNVLIGAGIAFGLLVVAFNSAIHKIEEGHVGVYYRGGALLDTTSNPGFHMMFPVLTTFRSIQVTLQTDEVKNVPCGTSGGVMIYFDRIEVVNILRSGAV</sequence>
<dbReference type="OrthoDB" id="77368at2759"/>
<evidence type="ECO:0000256" key="2">
    <source>
        <dbReference type="ARBA" id="ARBA00008164"/>
    </source>
</evidence>
<dbReference type="GO" id="GO:0031625">
    <property type="term" value="F:ubiquitin protein ligase binding"/>
    <property type="evidence" value="ECO:0007669"/>
    <property type="project" value="InterPro"/>
</dbReference>
<accession>A0A7R9QBS6</accession>
<proteinExistence type="inferred from homology"/>
<protein>
    <recommendedName>
        <fullName evidence="10">Band 7 domain-containing protein</fullName>
    </recommendedName>
</protein>
<dbReference type="Proteomes" id="UP000759131">
    <property type="component" value="Unassembled WGS sequence"/>
</dbReference>
<reference evidence="11" key="1">
    <citation type="submission" date="2020-11" db="EMBL/GenBank/DDBJ databases">
        <authorList>
            <person name="Tran Van P."/>
        </authorList>
    </citation>
    <scope>NUCLEOTIDE SEQUENCE</scope>
</reference>
<evidence type="ECO:0000256" key="8">
    <source>
        <dbReference type="ARBA" id="ARBA00023180"/>
    </source>
</evidence>
<name>A0A7R9QBS6_9ACAR</name>
<dbReference type="GO" id="GO:0015485">
    <property type="term" value="F:cholesterol binding"/>
    <property type="evidence" value="ECO:0007669"/>
    <property type="project" value="TreeGrafter"/>
</dbReference>
<evidence type="ECO:0000313" key="11">
    <source>
        <dbReference type="EMBL" id="CAD7640045.1"/>
    </source>
</evidence>
<dbReference type="Pfam" id="PF01145">
    <property type="entry name" value="Band_7"/>
    <property type="match status" value="1"/>
</dbReference>
<dbReference type="EMBL" id="CAJPIZ010022894">
    <property type="protein sequence ID" value="CAG2118072.1"/>
    <property type="molecule type" value="Genomic_DNA"/>
</dbReference>
<dbReference type="GO" id="GO:0005789">
    <property type="term" value="C:endoplasmic reticulum membrane"/>
    <property type="evidence" value="ECO:0007669"/>
    <property type="project" value="UniProtKB-SubCell"/>
</dbReference>
<keyword evidence="8" id="KW-0325">Glycoprotein</keyword>
<feature type="transmembrane region" description="Helical" evidence="9">
    <location>
        <begin position="6"/>
        <end position="26"/>
    </location>
</feature>
<organism evidence="11">
    <name type="scientific">Medioppia subpectinata</name>
    <dbReference type="NCBI Taxonomy" id="1979941"/>
    <lineage>
        <taxon>Eukaryota</taxon>
        <taxon>Metazoa</taxon>
        <taxon>Ecdysozoa</taxon>
        <taxon>Arthropoda</taxon>
        <taxon>Chelicerata</taxon>
        <taxon>Arachnida</taxon>
        <taxon>Acari</taxon>
        <taxon>Acariformes</taxon>
        <taxon>Sarcoptiformes</taxon>
        <taxon>Oribatida</taxon>
        <taxon>Brachypylina</taxon>
        <taxon>Oppioidea</taxon>
        <taxon>Oppiidae</taxon>
        <taxon>Medioppia</taxon>
    </lineage>
</organism>
<comment type="similarity">
    <text evidence="2">Belongs to the band 7/mec-2 family.</text>
</comment>
<evidence type="ECO:0000256" key="4">
    <source>
        <dbReference type="ARBA" id="ARBA00022824"/>
    </source>
</evidence>